<reference evidence="8" key="1">
    <citation type="submission" date="2022-04" db="EMBL/GenBank/DDBJ databases">
        <title>Carnegiea gigantea Genome sequencing and assembly v2.</title>
        <authorList>
            <person name="Copetti D."/>
            <person name="Sanderson M.J."/>
            <person name="Burquez A."/>
            <person name="Wojciechowski M.F."/>
        </authorList>
    </citation>
    <scope>NUCLEOTIDE SEQUENCE</scope>
    <source>
        <strain evidence="8">SGP5-SGP5p</strain>
        <tissue evidence="8">Aerial part</tissue>
    </source>
</reference>
<feature type="domain" description="Disease resistance R13L4/SHOC-2-like LRR" evidence="7">
    <location>
        <begin position="589"/>
        <end position="863"/>
    </location>
</feature>
<keyword evidence="1" id="KW-0677">Repeat</keyword>
<dbReference type="FunFam" id="1.10.8.430:FF:000003">
    <property type="entry name" value="Probable disease resistance protein At5g66910"/>
    <property type="match status" value="1"/>
</dbReference>
<evidence type="ECO:0000256" key="1">
    <source>
        <dbReference type="ARBA" id="ARBA00022737"/>
    </source>
</evidence>
<comment type="caution">
    <text evidence="8">The sequence shown here is derived from an EMBL/GenBank/DDBJ whole genome shotgun (WGS) entry which is preliminary data.</text>
</comment>
<organism evidence="8 9">
    <name type="scientific">Carnegiea gigantea</name>
    <dbReference type="NCBI Taxonomy" id="171969"/>
    <lineage>
        <taxon>Eukaryota</taxon>
        <taxon>Viridiplantae</taxon>
        <taxon>Streptophyta</taxon>
        <taxon>Embryophyta</taxon>
        <taxon>Tracheophyta</taxon>
        <taxon>Spermatophyta</taxon>
        <taxon>Magnoliopsida</taxon>
        <taxon>eudicotyledons</taxon>
        <taxon>Gunneridae</taxon>
        <taxon>Pentapetalae</taxon>
        <taxon>Caryophyllales</taxon>
        <taxon>Cactineae</taxon>
        <taxon>Cactaceae</taxon>
        <taxon>Cactoideae</taxon>
        <taxon>Echinocereeae</taxon>
        <taxon>Carnegiea</taxon>
    </lineage>
</organism>
<protein>
    <submittedName>
        <fullName evidence="8">Uncharacterized protein</fullName>
    </submittedName>
</protein>
<dbReference type="SUPFAM" id="SSF52058">
    <property type="entry name" value="L domain-like"/>
    <property type="match status" value="1"/>
</dbReference>
<dbReference type="Pfam" id="PF18052">
    <property type="entry name" value="Rx_N"/>
    <property type="match status" value="1"/>
</dbReference>
<evidence type="ECO:0000259" key="6">
    <source>
        <dbReference type="Pfam" id="PF23559"/>
    </source>
</evidence>
<dbReference type="Gene3D" id="3.40.50.300">
    <property type="entry name" value="P-loop containing nucleotide triphosphate hydrolases"/>
    <property type="match status" value="1"/>
</dbReference>
<dbReference type="Gene3D" id="1.20.5.4130">
    <property type="match status" value="1"/>
</dbReference>
<dbReference type="SUPFAM" id="SSF52540">
    <property type="entry name" value="P-loop containing nucleoside triphosphate hydrolases"/>
    <property type="match status" value="1"/>
</dbReference>
<dbReference type="EMBL" id="JAKOGI010000143">
    <property type="protein sequence ID" value="KAJ8442323.1"/>
    <property type="molecule type" value="Genomic_DNA"/>
</dbReference>
<proteinExistence type="predicted"/>
<dbReference type="InterPro" id="IPR058922">
    <property type="entry name" value="WHD_DRP"/>
</dbReference>
<evidence type="ECO:0000313" key="8">
    <source>
        <dbReference type="EMBL" id="KAJ8442323.1"/>
    </source>
</evidence>
<dbReference type="CDD" id="cd14798">
    <property type="entry name" value="RX-CC_like"/>
    <property type="match status" value="1"/>
</dbReference>
<dbReference type="Pfam" id="PF00931">
    <property type="entry name" value="NB-ARC"/>
    <property type="match status" value="1"/>
</dbReference>
<dbReference type="Gene3D" id="1.10.8.430">
    <property type="entry name" value="Helical domain of apoptotic protease-activating factors"/>
    <property type="match status" value="1"/>
</dbReference>
<dbReference type="FunFam" id="3.40.50.300:FF:001091">
    <property type="entry name" value="Probable disease resistance protein At1g61300"/>
    <property type="match status" value="1"/>
</dbReference>
<dbReference type="GO" id="GO:0043531">
    <property type="term" value="F:ADP binding"/>
    <property type="evidence" value="ECO:0007669"/>
    <property type="project" value="InterPro"/>
</dbReference>
<dbReference type="GO" id="GO:0098542">
    <property type="term" value="P:defense response to other organism"/>
    <property type="evidence" value="ECO:0007669"/>
    <property type="project" value="TreeGrafter"/>
</dbReference>
<evidence type="ECO:0000313" key="9">
    <source>
        <dbReference type="Proteomes" id="UP001153076"/>
    </source>
</evidence>
<dbReference type="Pfam" id="PF23559">
    <property type="entry name" value="WHD_DRP"/>
    <property type="match status" value="1"/>
</dbReference>
<dbReference type="InterPro" id="IPR042197">
    <property type="entry name" value="Apaf_helical"/>
</dbReference>
<dbReference type="InterPro" id="IPR027417">
    <property type="entry name" value="P-loop_NTPase"/>
</dbReference>
<dbReference type="InterPro" id="IPR041118">
    <property type="entry name" value="Rx_N"/>
</dbReference>
<keyword evidence="3" id="KW-0611">Plant defense</keyword>
<feature type="domain" description="Disease resistance N-terminal" evidence="5">
    <location>
        <begin position="10"/>
        <end position="91"/>
    </location>
</feature>
<dbReference type="InterPro" id="IPR002182">
    <property type="entry name" value="NB-ARC"/>
</dbReference>
<accession>A0A9Q1KGB5</accession>
<dbReference type="InterPro" id="IPR055414">
    <property type="entry name" value="LRR_R13L4/SHOC2-like"/>
</dbReference>
<name>A0A9Q1KGB5_9CARY</name>
<evidence type="ECO:0000256" key="2">
    <source>
        <dbReference type="ARBA" id="ARBA00022741"/>
    </source>
</evidence>
<dbReference type="Gene3D" id="3.80.10.10">
    <property type="entry name" value="Ribonuclease Inhibitor"/>
    <property type="match status" value="1"/>
</dbReference>
<dbReference type="Pfam" id="PF23598">
    <property type="entry name" value="LRR_14"/>
    <property type="match status" value="1"/>
</dbReference>
<dbReference type="Gene3D" id="1.10.10.10">
    <property type="entry name" value="Winged helix-like DNA-binding domain superfamily/Winged helix DNA-binding domain"/>
    <property type="match status" value="1"/>
</dbReference>
<dbReference type="InterPro" id="IPR032675">
    <property type="entry name" value="LRR_dom_sf"/>
</dbReference>
<dbReference type="OrthoDB" id="646178at2759"/>
<dbReference type="PANTHER" id="PTHR23155">
    <property type="entry name" value="DISEASE RESISTANCE PROTEIN RP"/>
    <property type="match status" value="1"/>
</dbReference>
<dbReference type="Proteomes" id="UP001153076">
    <property type="component" value="Unassembled WGS sequence"/>
</dbReference>
<dbReference type="PRINTS" id="PR00364">
    <property type="entry name" value="DISEASERSIST"/>
</dbReference>
<feature type="domain" description="NB-ARC" evidence="4">
    <location>
        <begin position="177"/>
        <end position="350"/>
    </location>
</feature>
<dbReference type="PANTHER" id="PTHR23155:SF1185">
    <property type="entry name" value="DISEASE RESISTANCE RPP8-LIKE PROTEIN 3-RELATED"/>
    <property type="match status" value="1"/>
</dbReference>
<dbReference type="InterPro" id="IPR044974">
    <property type="entry name" value="Disease_R_plants"/>
</dbReference>
<keyword evidence="9" id="KW-1185">Reference proteome</keyword>
<keyword evidence="2" id="KW-0547">Nucleotide-binding</keyword>
<evidence type="ECO:0000259" key="4">
    <source>
        <dbReference type="Pfam" id="PF00931"/>
    </source>
</evidence>
<dbReference type="AlphaFoldDB" id="A0A9Q1KGB5"/>
<evidence type="ECO:0000259" key="7">
    <source>
        <dbReference type="Pfam" id="PF23598"/>
    </source>
</evidence>
<sequence>MTSFAIESSAKWVGKLLLEEVESLGKVRDKVEGLQSELEWMNCFLLDADQKQYKEAIVRKCISDIRDLAQEVEDVIELYILKVSHKREKPRGLIPWTDLKWLLCCLRDAKTLHGVGHDIDTITAEIHELTRRLQTYGILNSSHDPKLTNSYLFSERGLMEQRRTYSHTEDDDVVGLDEHVNDVADKLVNGQQKVVVIHGMGGIGKTTLAREVYHHAPLKTQFESSAWAYVSQQLQLGSICRDILLIPSNDKEERKSVQESPDSQLPTKLYNLLKRTRSLVVLDDIWSVQDWDRLKHAFPLNDNYCNSKLLVTTRNSQIFSGHSTQMVYCYEAKLLNSDRSWEVFQKKTCFNKENAEPWMVELGEMMLSHCNGHPLAIVVLGGVLATKKTLEEWRNVSDDLGSNLQGDGRYSGVYEILALSYYDLPYHLKACFLNLGYFPEDFEIPAQSLYHLWMVEGIVSSTQDIGRGKRLLGGIAKGYLDEMVLRGMVQVASRYTSGDIESCKLHDPMRDNFLRIVVDHSANVDDIEGPECSSDLDDKLRRLAIYVGNPKGIQPCLPDSSKVQQLRSLLFFANHEVQAVNCEWINGISNNFQLLRVLDFTGLEQCRGKLPASVGTLMFLRYLSIKDTHISELPPEIGKLRSLLILDLRVKAEIKLHNVFCKLQSLRQLYLPLNYEIEKMTLCNLSNLQKIEGLDLDRVEVEGLQELARLQRLTARCMHKKEGLYPFLRSSTIKRMSLTIGAAMFVELSNILSGCHFLVGPYIAGRRGRSILVPMTCVEMIPPNLEELGLGFCEVSQDCISALEKLPLLRLLWLFECYKGSKLHISSDGFPELIFLLMCELRLLREWTVERGGLPKLKQLSISGTPVEVLPDALPPRLSIGCDPCVPGIERYGSCPWFHAMRS</sequence>
<dbReference type="InterPro" id="IPR038005">
    <property type="entry name" value="RX-like_CC"/>
</dbReference>
<evidence type="ECO:0000256" key="3">
    <source>
        <dbReference type="ARBA" id="ARBA00022821"/>
    </source>
</evidence>
<gene>
    <name evidence="8" type="ORF">Cgig2_011246</name>
</gene>
<feature type="domain" description="Disease resistance protein winged helix" evidence="6">
    <location>
        <begin position="438"/>
        <end position="511"/>
    </location>
</feature>
<evidence type="ECO:0000259" key="5">
    <source>
        <dbReference type="Pfam" id="PF18052"/>
    </source>
</evidence>
<dbReference type="InterPro" id="IPR036388">
    <property type="entry name" value="WH-like_DNA-bd_sf"/>
</dbReference>